<evidence type="ECO:0000313" key="1">
    <source>
        <dbReference type="Proteomes" id="UP000790787"/>
    </source>
</evidence>
<reference evidence="1" key="1">
    <citation type="journal article" date="2014" name="Nat. Commun.">
        <title>The tobacco genome sequence and its comparison with those of tomato and potato.</title>
        <authorList>
            <person name="Sierro N."/>
            <person name="Battey J.N."/>
            <person name="Ouadi S."/>
            <person name="Bakaher N."/>
            <person name="Bovet L."/>
            <person name="Willig A."/>
            <person name="Goepfert S."/>
            <person name="Peitsch M.C."/>
            <person name="Ivanov N.V."/>
        </authorList>
    </citation>
    <scope>NUCLEOTIDE SEQUENCE [LARGE SCALE GENOMIC DNA]</scope>
</reference>
<keyword evidence="1" id="KW-1185">Reference proteome</keyword>
<evidence type="ECO:0000313" key="2">
    <source>
        <dbReference type="RefSeq" id="XP_075101677.1"/>
    </source>
</evidence>
<accession>A0AC58TWQ6</accession>
<proteinExistence type="predicted"/>
<dbReference type="Proteomes" id="UP000790787">
    <property type="component" value="Chromosome 23"/>
</dbReference>
<dbReference type="RefSeq" id="XP_075101677.1">
    <property type="nucleotide sequence ID" value="XM_075245576.1"/>
</dbReference>
<protein>
    <submittedName>
        <fullName evidence="2">Uncharacterized protein LOC142177112</fullName>
    </submittedName>
</protein>
<organism evidence="1 2">
    <name type="scientific">Nicotiana tabacum</name>
    <name type="common">Common tobacco</name>
    <dbReference type="NCBI Taxonomy" id="4097"/>
    <lineage>
        <taxon>Eukaryota</taxon>
        <taxon>Viridiplantae</taxon>
        <taxon>Streptophyta</taxon>
        <taxon>Embryophyta</taxon>
        <taxon>Tracheophyta</taxon>
        <taxon>Spermatophyta</taxon>
        <taxon>Magnoliopsida</taxon>
        <taxon>eudicotyledons</taxon>
        <taxon>Gunneridae</taxon>
        <taxon>Pentapetalae</taxon>
        <taxon>asterids</taxon>
        <taxon>lamiids</taxon>
        <taxon>Solanales</taxon>
        <taxon>Solanaceae</taxon>
        <taxon>Nicotianoideae</taxon>
        <taxon>Nicotianeae</taxon>
        <taxon>Nicotiana</taxon>
    </lineage>
</organism>
<sequence length="246" mass="27675">MPMKDLKRYLPSPPLLSKPEEGEQLLIYLTVSEVAVSAVLVREDEGRLAKWAVKINEFDIEYKPRTAIKSQVLADFVPNFNPGLLCLATKDAVKGFGIGVVLIMPSGETLRRAIRTVPLTNNEAEYEALIGGLELARGLDSKFREWSITHILREENAEEDALANLGSSTKVKGTDFGMVVQLMHLVLDVDGYYKVTATNLVWDWRNEIIEYLEHGKLPEDPKASRALCTKEARYSFKGGQLYRRSF</sequence>
<reference evidence="2" key="2">
    <citation type="submission" date="2025-08" db="UniProtKB">
        <authorList>
            <consortium name="RefSeq"/>
        </authorList>
    </citation>
    <scope>IDENTIFICATION</scope>
    <source>
        <tissue evidence="2">Leaf</tissue>
    </source>
</reference>
<gene>
    <name evidence="2" type="primary">LOC142177112</name>
</gene>
<name>A0AC58TWQ6_TOBAC</name>